<dbReference type="GO" id="GO:0003723">
    <property type="term" value="F:RNA binding"/>
    <property type="evidence" value="ECO:0007669"/>
    <property type="project" value="UniProtKB-UniRule"/>
</dbReference>
<reference evidence="16 17" key="1">
    <citation type="journal article" date="2019" name="Nat. Microbiol.">
        <title>Mediterranean grassland soil C-N compound turnover is dependent on rainfall and depth, and is mediated by genomically divergent microorganisms.</title>
        <authorList>
            <person name="Diamond S."/>
            <person name="Andeer P.F."/>
            <person name="Li Z."/>
            <person name="Crits-Christoph A."/>
            <person name="Burstein D."/>
            <person name="Anantharaman K."/>
            <person name="Lane K.R."/>
            <person name="Thomas B.C."/>
            <person name="Pan C."/>
            <person name="Northen T.R."/>
            <person name="Banfield J.F."/>
        </authorList>
    </citation>
    <scope>NUCLEOTIDE SEQUENCE [LARGE SCALE GENOMIC DNA]</scope>
    <source>
        <strain evidence="16">WS_4</strain>
    </source>
</reference>
<dbReference type="Gene3D" id="1.10.940.10">
    <property type="entry name" value="NusB-like"/>
    <property type="match status" value="1"/>
</dbReference>
<comment type="subcellular location">
    <subcellularLocation>
        <location evidence="2">Cytoplasm</location>
    </subcellularLocation>
</comment>
<evidence type="ECO:0000256" key="9">
    <source>
        <dbReference type="ARBA" id="ARBA00022884"/>
    </source>
</evidence>
<evidence type="ECO:0000259" key="15">
    <source>
        <dbReference type="PROSITE" id="PS51686"/>
    </source>
</evidence>
<keyword evidence="8 13" id="KW-0949">S-adenosyl-L-methionine</keyword>
<gene>
    <name evidence="16" type="primary">rsmB</name>
    <name evidence="16" type="ORF">E6K74_05765</name>
</gene>
<feature type="compositionally biased region" description="Basic and acidic residues" evidence="14">
    <location>
        <begin position="1"/>
        <end position="12"/>
    </location>
</feature>
<evidence type="ECO:0000313" key="17">
    <source>
        <dbReference type="Proteomes" id="UP000319829"/>
    </source>
</evidence>
<dbReference type="Gene3D" id="3.40.50.150">
    <property type="entry name" value="Vaccinia Virus protein VP39"/>
    <property type="match status" value="1"/>
</dbReference>
<dbReference type="GO" id="GO:0008649">
    <property type="term" value="F:rRNA methyltransferase activity"/>
    <property type="evidence" value="ECO:0007669"/>
    <property type="project" value="InterPro"/>
</dbReference>
<dbReference type="PROSITE" id="PS51686">
    <property type="entry name" value="SAM_MT_RSMB_NOP"/>
    <property type="match status" value="1"/>
</dbReference>
<dbReference type="AlphaFoldDB" id="A0A538ST16"/>
<dbReference type="Pfam" id="PF22458">
    <property type="entry name" value="RsmF-B_ferredox"/>
    <property type="match status" value="1"/>
</dbReference>
<dbReference type="InterPro" id="IPR049560">
    <property type="entry name" value="MeTrfase_RsmB-F_NOP2_cat"/>
</dbReference>
<evidence type="ECO:0000256" key="4">
    <source>
        <dbReference type="ARBA" id="ARBA00022490"/>
    </source>
</evidence>
<evidence type="ECO:0000256" key="13">
    <source>
        <dbReference type="PROSITE-ProRule" id="PRU01023"/>
    </source>
</evidence>
<evidence type="ECO:0000256" key="5">
    <source>
        <dbReference type="ARBA" id="ARBA00022552"/>
    </source>
</evidence>
<comment type="caution">
    <text evidence="16">The sequence shown here is derived from an EMBL/GenBank/DDBJ whole genome shotgun (WGS) entry which is preliminary data.</text>
</comment>
<feature type="region of interest" description="Disordered" evidence="14">
    <location>
        <begin position="1"/>
        <end position="23"/>
    </location>
</feature>
<keyword evidence="4" id="KW-0963">Cytoplasm</keyword>
<dbReference type="PANTHER" id="PTHR22807:SF61">
    <property type="entry name" value="NOL1_NOP2_SUN FAMILY PROTEIN _ ANTITERMINATION NUSB DOMAIN-CONTAINING PROTEIN"/>
    <property type="match status" value="1"/>
</dbReference>
<comment type="caution">
    <text evidence="13">Lacks conserved residue(s) required for the propagation of feature annotation.</text>
</comment>
<dbReference type="PRINTS" id="PR02008">
    <property type="entry name" value="RCMTFAMILY"/>
</dbReference>
<dbReference type="NCBIfam" id="TIGR00563">
    <property type="entry name" value="rsmB"/>
    <property type="match status" value="1"/>
</dbReference>
<dbReference type="CDD" id="cd02440">
    <property type="entry name" value="AdoMet_MTases"/>
    <property type="match status" value="1"/>
</dbReference>
<evidence type="ECO:0000256" key="6">
    <source>
        <dbReference type="ARBA" id="ARBA00022603"/>
    </source>
</evidence>
<dbReference type="Pfam" id="PF01189">
    <property type="entry name" value="Methyltr_RsmB-F"/>
    <property type="match status" value="1"/>
</dbReference>
<keyword evidence="6 13" id="KW-0489">Methyltransferase</keyword>
<evidence type="ECO:0000256" key="12">
    <source>
        <dbReference type="ARBA" id="ARBA00047283"/>
    </source>
</evidence>
<evidence type="ECO:0000256" key="2">
    <source>
        <dbReference type="ARBA" id="ARBA00004496"/>
    </source>
</evidence>
<organism evidence="16 17">
    <name type="scientific">Eiseniibacteriota bacterium</name>
    <dbReference type="NCBI Taxonomy" id="2212470"/>
    <lineage>
        <taxon>Bacteria</taxon>
        <taxon>Candidatus Eiseniibacteriota</taxon>
    </lineage>
</organism>
<dbReference type="InterPro" id="IPR029063">
    <property type="entry name" value="SAM-dependent_MTases_sf"/>
</dbReference>
<dbReference type="GO" id="GO:0005737">
    <property type="term" value="C:cytoplasm"/>
    <property type="evidence" value="ECO:0007669"/>
    <property type="project" value="UniProtKB-SubCell"/>
</dbReference>
<dbReference type="EMBL" id="VBOU01000068">
    <property type="protein sequence ID" value="TMQ54542.1"/>
    <property type="molecule type" value="Genomic_DNA"/>
</dbReference>
<dbReference type="InterPro" id="IPR054728">
    <property type="entry name" value="RsmB-like_ferredoxin"/>
</dbReference>
<feature type="binding site" evidence="13">
    <location>
        <position position="302"/>
    </location>
    <ligand>
        <name>S-adenosyl-L-methionine</name>
        <dbReference type="ChEBI" id="CHEBI:59789"/>
    </ligand>
</feature>
<keyword evidence="7 13" id="KW-0808">Transferase</keyword>
<dbReference type="Gene3D" id="3.30.70.1170">
    <property type="entry name" value="Sun protein, domain 3"/>
    <property type="match status" value="1"/>
</dbReference>
<accession>A0A538ST16</accession>
<dbReference type="GO" id="GO:0006355">
    <property type="term" value="P:regulation of DNA-templated transcription"/>
    <property type="evidence" value="ECO:0007669"/>
    <property type="project" value="InterPro"/>
</dbReference>
<feature type="domain" description="SAM-dependent MTase RsmB/NOP-type" evidence="15">
    <location>
        <begin position="187"/>
        <end position="459"/>
    </location>
</feature>
<evidence type="ECO:0000256" key="10">
    <source>
        <dbReference type="ARBA" id="ARBA00030399"/>
    </source>
</evidence>
<keyword evidence="9 13" id="KW-0694">RNA-binding</keyword>
<comment type="function">
    <text evidence="1">Specifically methylates the cytosine at position 967 (m5C967) of 16S rRNA.</text>
</comment>
<proteinExistence type="inferred from homology"/>
<dbReference type="SUPFAM" id="SSF53335">
    <property type="entry name" value="S-adenosyl-L-methionine-dependent methyltransferases"/>
    <property type="match status" value="1"/>
</dbReference>
<dbReference type="EC" id="2.1.1.176" evidence="3"/>
<dbReference type="Pfam" id="PF01029">
    <property type="entry name" value="NusB"/>
    <property type="match status" value="1"/>
</dbReference>
<evidence type="ECO:0000256" key="7">
    <source>
        <dbReference type="ARBA" id="ARBA00022679"/>
    </source>
</evidence>
<protein>
    <recommendedName>
        <fullName evidence="3">16S rRNA (cytosine(967)-C(5))-methyltransferase</fullName>
        <ecNumber evidence="3">2.1.1.176</ecNumber>
    </recommendedName>
    <alternativeName>
        <fullName evidence="10">16S rRNA m5C967 methyltransferase</fullName>
    </alternativeName>
    <alternativeName>
        <fullName evidence="11">rRNA (cytosine-C(5)-)-methyltransferase RsmB</fullName>
    </alternativeName>
</protein>
<evidence type="ECO:0000313" key="16">
    <source>
        <dbReference type="EMBL" id="TMQ54542.1"/>
    </source>
</evidence>
<dbReference type="Proteomes" id="UP000319829">
    <property type="component" value="Unassembled WGS sequence"/>
</dbReference>
<evidence type="ECO:0000256" key="11">
    <source>
        <dbReference type="ARBA" id="ARBA00031088"/>
    </source>
</evidence>
<feature type="binding site" evidence="13">
    <location>
        <position position="327"/>
    </location>
    <ligand>
        <name>S-adenosyl-L-methionine</name>
        <dbReference type="ChEBI" id="CHEBI:59789"/>
    </ligand>
</feature>
<dbReference type="InterPro" id="IPR023267">
    <property type="entry name" value="RCMT"/>
</dbReference>
<evidence type="ECO:0000256" key="1">
    <source>
        <dbReference type="ARBA" id="ARBA00002724"/>
    </source>
</evidence>
<comment type="similarity">
    <text evidence="13">Belongs to the class I-like SAM-binding methyltransferase superfamily. RsmB/NOP family.</text>
</comment>
<dbReference type="InterPro" id="IPR035926">
    <property type="entry name" value="NusB-like_sf"/>
</dbReference>
<feature type="binding site" evidence="13">
    <location>
        <position position="347"/>
    </location>
    <ligand>
        <name>S-adenosyl-L-methionine</name>
        <dbReference type="ChEBI" id="CHEBI:59789"/>
    </ligand>
</feature>
<feature type="active site" description="Nucleophile" evidence="13">
    <location>
        <position position="400"/>
    </location>
</feature>
<dbReference type="InterPro" id="IPR004573">
    <property type="entry name" value="rRNA_ssu_MeTfrase_B"/>
</dbReference>
<dbReference type="SUPFAM" id="SSF48013">
    <property type="entry name" value="NusB-like"/>
    <property type="match status" value="1"/>
</dbReference>
<keyword evidence="5" id="KW-0698">rRNA processing</keyword>
<name>A0A538ST16_UNCEI</name>
<evidence type="ECO:0000256" key="14">
    <source>
        <dbReference type="SAM" id="MobiDB-lite"/>
    </source>
</evidence>
<dbReference type="InterPro" id="IPR001678">
    <property type="entry name" value="MeTrfase_RsmB-F_NOP2_dom"/>
</dbReference>
<sequence length="459" mass="50475">MTPPRRPAEPKARTPARPPSPSREVAVRVLERVETDAIFADSALERELAVRRLSARDAALATELAYGTLRWQRYLDWILAPHSRRRLESLDPCVRVILRMTAYQIAFLERVPAFAAVNDAVTLAPRTPGVRAFVNAVLRSFARRDPREREPAPPRDPIDALATRCSFPTWLAERWVGRYGREGAEALMRALNERPPLTLRTNTLRITRDALARRLETEEGLAWRPTPLAPEGLVVGPGGAPGEWRAFADGSCAVQDEASMLVARLLAPEPGSTVADVCAAPGTKTTHLAELMGDRGRVLAFDRDPARLTRVREAAARLGITIIDARDGPVEALAPGFGAACDRVLVDAPCSNLGVLRRNPEVKWRRQPSDLLLGSRRQSEILAAAATMVKPGGRLVYATCSLEPEENEAVVRAFLAAHPNFATDPPDTFPLPLDVDGWLRCLPHRHGTDGFAAVRFRRS</sequence>
<comment type="catalytic activity">
    <reaction evidence="12">
        <text>cytidine(967) in 16S rRNA + S-adenosyl-L-methionine = 5-methylcytidine(967) in 16S rRNA + S-adenosyl-L-homocysteine + H(+)</text>
        <dbReference type="Rhea" id="RHEA:42748"/>
        <dbReference type="Rhea" id="RHEA-COMP:10219"/>
        <dbReference type="Rhea" id="RHEA-COMP:10220"/>
        <dbReference type="ChEBI" id="CHEBI:15378"/>
        <dbReference type="ChEBI" id="CHEBI:57856"/>
        <dbReference type="ChEBI" id="CHEBI:59789"/>
        <dbReference type="ChEBI" id="CHEBI:74483"/>
        <dbReference type="ChEBI" id="CHEBI:82748"/>
        <dbReference type="EC" id="2.1.1.176"/>
    </reaction>
</comment>
<dbReference type="NCBIfam" id="NF011494">
    <property type="entry name" value="PRK14902.1"/>
    <property type="match status" value="1"/>
</dbReference>
<evidence type="ECO:0000256" key="8">
    <source>
        <dbReference type="ARBA" id="ARBA00022691"/>
    </source>
</evidence>
<dbReference type="InterPro" id="IPR006027">
    <property type="entry name" value="NusB_RsmB_TIM44"/>
</dbReference>
<dbReference type="PANTHER" id="PTHR22807">
    <property type="entry name" value="NOP2 YEAST -RELATED NOL1/NOP2/FMU SUN DOMAIN-CONTAINING"/>
    <property type="match status" value="1"/>
</dbReference>
<evidence type="ECO:0000256" key="3">
    <source>
        <dbReference type="ARBA" id="ARBA00012140"/>
    </source>
</evidence>